<name>A0ABU1JHB0_9PROT</name>
<evidence type="ECO:0000313" key="7">
    <source>
        <dbReference type="EMBL" id="MDR6287951.1"/>
    </source>
</evidence>
<feature type="signal peptide" evidence="5">
    <location>
        <begin position="1"/>
        <end position="23"/>
    </location>
</feature>
<organism evidence="7 8">
    <name type="scientific">Inquilinus ginsengisoli</name>
    <dbReference type="NCBI Taxonomy" id="363840"/>
    <lineage>
        <taxon>Bacteria</taxon>
        <taxon>Pseudomonadati</taxon>
        <taxon>Pseudomonadota</taxon>
        <taxon>Alphaproteobacteria</taxon>
        <taxon>Rhodospirillales</taxon>
        <taxon>Rhodospirillaceae</taxon>
        <taxon>Inquilinus</taxon>
    </lineage>
</organism>
<feature type="chain" id="PRO_5046590411" evidence="5">
    <location>
        <begin position="24"/>
        <end position="280"/>
    </location>
</feature>
<keyword evidence="2 4" id="KW-0479">Metal-binding</keyword>
<dbReference type="RefSeq" id="WP_309791883.1">
    <property type="nucleotide sequence ID" value="NZ_JAVDPW010000001.1"/>
</dbReference>
<evidence type="ECO:0000256" key="2">
    <source>
        <dbReference type="ARBA" id="ARBA00022723"/>
    </source>
</evidence>
<dbReference type="PANTHER" id="PTHR35008:SF4">
    <property type="entry name" value="BLL4482 PROTEIN"/>
    <property type="match status" value="1"/>
</dbReference>
<reference evidence="7 8" key="1">
    <citation type="submission" date="2023-07" db="EMBL/GenBank/DDBJ databases">
        <title>Sorghum-associated microbial communities from plants grown in Nebraska, USA.</title>
        <authorList>
            <person name="Schachtman D."/>
        </authorList>
    </citation>
    <scope>NUCLEOTIDE SEQUENCE [LARGE SCALE GENOMIC DNA]</scope>
    <source>
        <strain evidence="7 8">584</strain>
    </source>
</reference>
<evidence type="ECO:0000256" key="3">
    <source>
        <dbReference type="ARBA" id="ARBA00023004"/>
    </source>
</evidence>
<dbReference type="Proteomes" id="UP001262410">
    <property type="component" value="Unassembled WGS sequence"/>
</dbReference>
<gene>
    <name evidence="7" type="ORF">E9232_000450</name>
</gene>
<dbReference type="InterPro" id="IPR009056">
    <property type="entry name" value="Cyt_c-like_dom"/>
</dbReference>
<dbReference type="Gene3D" id="1.10.760.10">
    <property type="entry name" value="Cytochrome c-like domain"/>
    <property type="match status" value="2"/>
</dbReference>
<dbReference type="PANTHER" id="PTHR35008">
    <property type="entry name" value="BLL4482 PROTEIN-RELATED"/>
    <property type="match status" value="1"/>
</dbReference>
<keyword evidence="5" id="KW-0732">Signal</keyword>
<dbReference type="Pfam" id="PF00034">
    <property type="entry name" value="Cytochrom_C"/>
    <property type="match status" value="2"/>
</dbReference>
<keyword evidence="8" id="KW-1185">Reference proteome</keyword>
<proteinExistence type="predicted"/>
<dbReference type="SUPFAM" id="SSF46626">
    <property type="entry name" value="Cytochrome c"/>
    <property type="match status" value="2"/>
</dbReference>
<dbReference type="PROSITE" id="PS51007">
    <property type="entry name" value="CYTC"/>
    <property type="match status" value="2"/>
</dbReference>
<evidence type="ECO:0000256" key="5">
    <source>
        <dbReference type="SAM" id="SignalP"/>
    </source>
</evidence>
<keyword evidence="3 4" id="KW-0408">Iron</keyword>
<keyword evidence="1 4" id="KW-0349">Heme</keyword>
<dbReference type="InterPro" id="IPR051459">
    <property type="entry name" value="Cytochrome_c-type_DH"/>
</dbReference>
<protein>
    <submittedName>
        <fullName evidence="7">Mono/diheme cytochrome c family protein</fullName>
    </submittedName>
</protein>
<evidence type="ECO:0000313" key="8">
    <source>
        <dbReference type="Proteomes" id="UP001262410"/>
    </source>
</evidence>
<evidence type="ECO:0000256" key="4">
    <source>
        <dbReference type="PROSITE-ProRule" id="PRU00433"/>
    </source>
</evidence>
<evidence type="ECO:0000259" key="6">
    <source>
        <dbReference type="PROSITE" id="PS51007"/>
    </source>
</evidence>
<dbReference type="InterPro" id="IPR036909">
    <property type="entry name" value="Cyt_c-like_dom_sf"/>
</dbReference>
<sequence>MPRTVVFAALFAAAAALIQPSAAETPVERGRYLVNGIASCGNCHSPQQPEGTVSGPPLSGGNAIASPAFTAYPPNLTPDRDTGLGSWTADQIVTAIREGVTPDGKVLRPPMPVAFYRGMSDRDAYAIAAYLQSLAPVRNQVPASSYRQPTLPGYGGPVGAIPDPDPSDKVAYGHYLAQMGHCMLCHTPRDANGRIDTSLLGAGGVPVGDAGIITPNITPDPKFGIGAWTDGQIADALTKGVRPDGSHLAPPMPWPYLATMSDQDIGAITAYLRTLKPIAQ</sequence>
<dbReference type="EMBL" id="JAVDPW010000001">
    <property type="protein sequence ID" value="MDR6287951.1"/>
    <property type="molecule type" value="Genomic_DNA"/>
</dbReference>
<comment type="caution">
    <text evidence="7">The sequence shown here is derived from an EMBL/GenBank/DDBJ whole genome shotgun (WGS) entry which is preliminary data.</text>
</comment>
<feature type="domain" description="Cytochrome c" evidence="6">
    <location>
        <begin position="168"/>
        <end position="276"/>
    </location>
</feature>
<feature type="domain" description="Cytochrome c" evidence="6">
    <location>
        <begin position="25"/>
        <end position="135"/>
    </location>
</feature>
<accession>A0ABU1JHB0</accession>
<evidence type="ECO:0000256" key="1">
    <source>
        <dbReference type="ARBA" id="ARBA00022617"/>
    </source>
</evidence>